<comment type="caution">
    <text evidence="1">The sequence shown here is derived from an EMBL/GenBank/DDBJ whole genome shotgun (WGS) entry which is preliminary data.</text>
</comment>
<organism evidence="1 2">
    <name type="scientific">Pyrococcus kukulkanii</name>
    <dbReference type="NCBI Taxonomy" id="1609559"/>
    <lineage>
        <taxon>Archaea</taxon>
        <taxon>Methanobacteriati</taxon>
        <taxon>Methanobacteriota</taxon>
        <taxon>Thermococci</taxon>
        <taxon>Thermococcales</taxon>
        <taxon>Thermococcaceae</taxon>
        <taxon>Pyrococcus</taxon>
    </lineage>
</organism>
<name>A0ABV4T1C3_9EURY</name>
<keyword evidence="2" id="KW-1185">Reference proteome</keyword>
<sequence length="51" mass="5960">MMLRRKSIEEKIASDVIVHKNPSTYLNILTSGKYVKVEEFYGGKLEIFVRK</sequence>
<evidence type="ECO:0000313" key="1">
    <source>
        <dbReference type="EMBL" id="MFA4803602.1"/>
    </source>
</evidence>
<dbReference type="EMBL" id="JARRIG010000001">
    <property type="protein sequence ID" value="MFA4803602.1"/>
    <property type="molecule type" value="Genomic_DNA"/>
</dbReference>
<dbReference type="RefSeq" id="WP_372818191.1">
    <property type="nucleotide sequence ID" value="NZ_JARRIA010000001.1"/>
</dbReference>
<protein>
    <submittedName>
        <fullName evidence="1">Uncharacterized protein</fullName>
    </submittedName>
</protein>
<gene>
    <name evidence="1" type="ORF">P8X34_02390</name>
</gene>
<dbReference type="Proteomes" id="UP001571980">
    <property type="component" value="Unassembled WGS sequence"/>
</dbReference>
<proteinExistence type="predicted"/>
<evidence type="ECO:0000313" key="2">
    <source>
        <dbReference type="Proteomes" id="UP001571980"/>
    </source>
</evidence>
<reference evidence="1 2" key="1">
    <citation type="submission" date="2023-03" db="EMBL/GenBank/DDBJ databases">
        <title>Speciation in Pyrococcus: adaptation to high temperature as a mechanism.</title>
        <authorList>
            <person name="Gu J."/>
        </authorList>
    </citation>
    <scope>NUCLEOTIDE SEQUENCE [LARGE SCALE GENOMIC DNA]</scope>
    <source>
        <strain evidence="1 2">LMOA34</strain>
    </source>
</reference>
<accession>A0ABV4T1C3</accession>